<evidence type="ECO:0008006" key="3">
    <source>
        <dbReference type="Google" id="ProtNLM"/>
    </source>
</evidence>
<dbReference type="InterPro" id="IPR016024">
    <property type="entry name" value="ARM-type_fold"/>
</dbReference>
<dbReference type="SUPFAM" id="SSF48371">
    <property type="entry name" value="ARM repeat"/>
    <property type="match status" value="1"/>
</dbReference>
<proteinExistence type="predicted"/>
<accession>A0ABR2LBN4</accession>
<name>A0ABR2LBN4_9EUKA</name>
<keyword evidence="2" id="KW-1185">Reference proteome</keyword>
<evidence type="ECO:0000313" key="1">
    <source>
        <dbReference type="EMBL" id="KAK8900451.1"/>
    </source>
</evidence>
<dbReference type="Proteomes" id="UP001470230">
    <property type="component" value="Unassembled WGS sequence"/>
</dbReference>
<dbReference type="EMBL" id="JAPFFF010000001">
    <property type="protein sequence ID" value="KAK8900451.1"/>
    <property type="molecule type" value="Genomic_DNA"/>
</dbReference>
<protein>
    <recommendedName>
        <fullName evidence="3">Nucleotide exchange factor Fes1 domain-containing protein</fullName>
    </recommendedName>
</protein>
<dbReference type="InterPro" id="IPR011989">
    <property type="entry name" value="ARM-like"/>
</dbReference>
<evidence type="ECO:0000313" key="2">
    <source>
        <dbReference type="Proteomes" id="UP001470230"/>
    </source>
</evidence>
<sequence length="282" mass="32616">MQTPSLDNAFITPLCEEIEKELDPLKSQVEIVTSNYCFQETKKSQFDSLKFENDIIKEELETEERWMRRIANEALDSEENNLLIILKCLWYLSTKEPNCYDIINREEVVEIIANAIDISLDTDINSTAFGIFGNLCQSNQTRDILYNKYPELLVQMIINAKQIISSSIVPSRSLQMSLIFLYNLSPHDKAAEIMAQNWIFDTLSNLLLDNFDDQNIIDVATQILMSLFNNKKLKMLMYLSYETMSEIYKSLKRFPKTSISINLISLLKEAFPSVELLSQDSE</sequence>
<reference evidence="1 2" key="1">
    <citation type="submission" date="2024-04" db="EMBL/GenBank/DDBJ databases">
        <title>Tritrichomonas musculus Genome.</title>
        <authorList>
            <person name="Alves-Ferreira E."/>
            <person name="Grigg M."/>
            <person name="Lorenzi H."/>
            <person name="Galac M."/>
        </authorList>
    </citation>
    <scope>NUCLEOTIDE SEQUENCE [LARGE SCALE GENOMIC DNA]</scope>
    <source>
        <strain evidence="1 2">EAF2021</strain>
    </source>
</reference>
<dbReference type="Gene3D" id="1.25.10.10">
    <property type="entry name" value="Leucine-rich Repeat Variant"/>
    <property type="match status" value="1"/>
</dbReference>
<gene>
    <name evidence="1" type="ORF">M9Y10_002778</name>
</gene>
<comment type="caution">
    <text evidence="1">The sequence shown here is derived from an EMBL/GenBank/DDBJ whole genome shotgun (WGS) entry which is preliminary data.</text>
</comment>
<organism evidence="1 2">
    <name type="scientific">Tritrichomonas musculus</name>
    <dbReference type="NCBI Taxonomy" id="1915356"/>
    <lineage>
        <taxon>Eukaryota</taxon>
        <taxon>Metamonada</taxon>
        <taxon>Parabasalia</taxon>
        <taxon>Tritrichomonadida</taxon>
        <taxon>Tritrichomonadidae</taxon>
        <taxon>Tritrichomonas</taxon>
    </lineage>
</organism>